<organism evidence="2 3">
    <name type="scientific">Hypsizygus marmoreus</name>
    <name type="common">White beech mushroom</name>
    <name type="synonym">Agaricus marmoreus</name>
    <dbReference type="NCBI Taxonomy" id="39966"/>
    <lineage>
        <taxon>Eukaryota</taxon>
        <taxon>Fungi</taxon>
        <taxon>Dikarya</taxon>
        <taxon>Basidiomycota</taxon>
        <taxon>Agaricomycotina</taxon>
        <taxon>Agaricomycetes</taxon>
        <taxon>Agaricomycetidae</taxon>
        <taxon>Agaricales</taxon>
        <taxon>Tricholomatineae</taxon>
        <taxon>Lyophyllaceae</taxon>
        <taxon>Hypsizygus</taxon>
    </lineage>
</organism>
<sequence length="77" mass="8743">MSYQASAWISCPYLVQFCSSRMQIVDLLDSGHSCTENLCRCNCGPKKNAERTSEQEPLIAERREQPNPHSPMRVESP</sequence>
<evidence type="ECO:0000313" key="2">
    <source>
        <dbReference type="EMBL" id="RDB21798.1"/>
    </source>
</evidence>
<reference evidence="2" key="1">
    <citation type="submission" date="2018-04" db="EMBL/GenBank/DDBJ databases">
        <title>Whole genome sequencing of Hypsizygus marmoreus.</title>
        <authorList>
            <person name="Choi I.-G."/>
            <person name="Min B."/>
            <person name="Kim J.-G."/>
            <person name="Kim S."/>
            <person name="Oh Y.-L."/>
            <person name="Kong W.-S."/>
            <person name="Park H."/>
            <person name="Jeong J."/>
            <person name="Song E.-S."/>
        </authorList>
    </citation>
    <scope>NUCLEOTIDE SEQUENCE [LARGE SCALE GENOMIC DNA]</scope>
    <source>
        <strain evidence="2">51987-8</strain>
    </source>
</reference>
<dbReference type="InParanoid" id="A0A369JIW3"/>
<accession>A0A369JIW3</accession>
<evidence type="ECO:0000256" key="1">
    <source>
        <dbReference type="SAM" id="MobiDB-lite"/>
    </source>
</evidence>
<feature type="compositionally biased region" description="Basic and acidic residues" evidence="1">
    <location>
        <begin position="47"/>
        <end position="66"/>
    </location>
</feature>
<evidence type="ECO:0000313" key="3">
    <source>
        <dbReference type="Proteomes" id="UP000076154"/>
    </source>
</evidence>
<dbReference type="Proteomes" id="UP000076154">
    <property type="component" value="Unassembled WGS sequence"/>
</dbReference>
<protein>
    <submittedName>
        <fullName evidence="2">Uncharacterized protein</fullName>
    </submittedName>
</protein>
<proteinExistence type="predicted"/>
<comment type="caution">
    <text evidence="2">The sequence shown here is derived from an EMBL/GenBank/DDBJ whole genome shotgun (WGS) entry which is preliminary data.</text>
</comment>
<gene>
    <name evidence="2" type="ORF">Hypma_011037</name>
</gene>
<keyword evidence="3" id="KW-1185">Reference proteome</keyword>
<dbReference type="AlphaFoldDB" id="A0A369JIW3"/>
<dbReference type="EMBL" id="LUEZ02000053">
    <property type="protein sequence ID" value="RDB21798.1"/>
    <property type="molecule type" value="Genomic_DNA"/>
</dbReference>
<name>A0A369JIW3_HYPMA</name>
<feature type="region of interest" description="Disordered" evidence="1">
    <location>
        <begin position="44"/>
        <end position="77"/>
    </location>
</feature>